<dbReference type="Proteomes" id="UP001162156">
    <property type="component" value="Unassembled WGS sequence"/>
</dbReference>
<evidence type="ECO:0000313" key="3">
    <source>
        <dbReference type="Proteomes" id="UP001162156"/>
    </source>
</evidence>
<protein>
    <submittedName>
        <fullName evidence="2">Uncharacterized protein</fullName>
    </submittedName>
</protein>
<evidence type="ECO:0000256" key="1">
    <source>
        <dbReference type="SAM" id="SignalP"/>
    </source>
</evidence>
<dbReference type="EMBL" id="JANEYF010000334">
    <property type="protein sequence ID" value="KAJ8970600.1"/>
    <property type="molecule type" value="Genomic_DNA"/>
</dbReference>
<organism evidence="2 3">
    <name type="scientific">Rhamnusium bicolor</name>
    <dbReference type="NCBI Taxonomy" id="1586634"/>
    <lineage>
        <taxon>Eukaryota</taxon>
        <taxon>Metazoa</taxon>
        <taxon>Ecdysozoa</taxon>
        <taxon>Arthropoda</taxon>
        <taxon>Hexapoda</taxon>
        <taxon>Insecta</taxon>
        <taxon>Pterygota</taxon>
        <taxon>Neoptera</taxon>
        <taxon>Endopterygota</taxon>
        <taxon>Coleoptera</taxon>
        <taxon>Polyphaga</taxon>
        <taxon>Cucujiformia</taxon>
        <taxon>Chrysomeloidea</taxon>
        <taxon>Cerambycidae</taxon>
        <taxon>Lepturinae</taxon>
        <taxon>Rhagiini</taxon>
        <taxon>Rhamnusium</taxon>
    </lineage>
</organism>
<keyword evidence="1" id="KW-0732">Signal</keyword>
<gene>
    <name evidence="2" type="ORF">NQ314_001134</name>
</gene>
<accession>A0AAV8ZVU1</accession>
<feature type="chain" id="PRO_5043541265" evidence="1">
    <location>
        <begin position="19"/>
        <end position="118"/>
    </location>
</feature>
<proteinExistence type="predicted"/>
<keyword evidence="3" id="KW-1185">Reference proteome</keyword>
<sequence length="118" mass="13824">MNPKFFLLFLTLLVYCNAAPKYAEDLEYLNTVLNTVPDEEKWQFLIHQLYLGYILKHPDDLAINVPEEVTINLYEIFLRNYLINPVDKQVRSQLCFPSGECVETDDPGVYPYSMRRGD</sequence>
<dbReference type="AlphaFoldDB" id="A0AAV8ZVU1"/>
<reference evidence="2" key="1">
    <citation type="journal article" date="2023" name="Insect Mol. Biol.">
        <title>Genome sequencing provides insights into the evolution of gene families encoding plant cell wall-degrading enzymes in longhorned beetles.</title>
        <authorList>
            <person name="Shin N.R."/>
            <person name="Okamura Y."/>
            <person name="Kirsch R."/>
            <person name="Pauchet Y."/>
        </authorList>
    </citation>
    <scope>NUCLEOTIDE SEQUENCE</scope>
    <source>
        <strain evidence="2">RBIC_L_NR</strain>
    </source>
</reference>
<name>A0AAV8ZVU1_9CUCU</name>
<evidence type="ECO:0000313" key="2">
    <source>
        <dbReference type="EMBL" id="KAJ8970600.1"/>
    </source>
</evidence>
<comment type="caution">
    <text evidence="2">The sequence shown here is derived from an EMBL/GenBank/DDBJ whole genome shotgun (WGS) entry which is preliminary data.</text>
</comment>
<feature type="signal peptide" evidence="1">
    <location>
        <begin position="1"/>
        <end position="18"/>
    </location>
</feature>